<evidence type="ECO:0000256" key="6">
    <source>
        <dbReference type="ARBA" id="ARBA00022723"/>
    </source>
</evidence>
<dbReference type="InterPro" id="IPR041953">
    <property type="entry name" value="YdeP_MopB"/>
</dbReference>
<organism evidence="12 13">
    <name type="scientific">Robbsia andropogonis</name>
    <dbReference type="NCBI Taxonomy" id="28092"/>
    <lineage>
        <taxon>Bacteria</taxon>
        <taxon>Pseudomonadati</taxon>
        <taxon>Pseudomonadota</taxon>
        <taxon>Betaproteobacteria</taxon>
        <taxon>Burkholderiales</taxon>
        <taxon>Burkholderiaceae</taxon>
        <taxon>Robbsia</taxon>
    </lineage>
</organism>
<dbReference type="GO" id="GO:0043546">
    <property type="term" value="F:molybdopterin cofactor binding"/>
    <property type="evidence" value="ECO:0007669"/>
    <property type="project" value="InterPro"/>
</dbReference>
<dbReference type="GO" id="GO:1990204">
    <property type="term" value="C:oxidoreductase complex"/>
    <property type="evidence" value="ECO:0007669"/>
    <property type="project" value="UniProtKB-ARBA"/>
</dbReference>
<evidence type="ECO:0000256" key="5">
    <source>
        <dbReference type="ARBA" id="ARBA00022505"/>
    </source>
</evidence>
<dbReference type="AlphaFoldDB" id="A0A0F5K322"/>
<evidence type="ECO:0000256" key="2">
    <source>
        <dbReference type="ARBA" id="ARBA00001966"/>
    </source>
</evidence>
<evidence type="ECO:0000256" key="3">
    <source>
        <dbReference type="ARBA" id="ARBA00010312"/>
    </source>
</evidence>
<dbReference type="PANTHER" id="PTHR43105">
    <property type="entry name" value="RESPIRATORY NITRATE REDUCTASE"/>
    <property type="match status" value="1"/>
</dbReference>
<dbReference type="InterPro" id="IPR010046">
    <property type="entry name" value="Mopterin_OxRdtse_a_bac"/>
</dbReference>
<dbReference type="GO" id="GO:0016020">
    <property type="term" value="C:membrane"/>
    <property type="evidence" value="ECO:0007669"/>
    <property type="project" value="TreeGrafter"/>
</dbReference>
<dbReference type="CDD" id="cd02767">
    <property type="entry name" value="MopB_ydeP"/>
    <property type="match status" value="1"/>
</dbReference>
<dbReference type="Gene3D" id="3.40.228.10">
    <property type="entry name" value="Dimethylsulfoxide Reductase, domain 2"/>
    <property type="match status" value="1"/>
</dbReference>
<dbReference type="NCBIfam" id="TIGR01701">
    <property type="entry name" value="Fdhalpha-like"/>
    <property type="match status" value="1"/>
</dbReference>
<evidence type="ECO:0000259" key="11">
    <source>
        <dbReference type="Pfam" id="PF01568"/>
    </source>
</evidence>
<dbReference type="CDD" id="cd02787">
    <property type="entry name" value="MopB_CT_ydeP"/>
    <property type="match status" value="1"/>
</dbReference>
<dbReference type="OrthoDB" id="7376058at2"/>
<dbReference type="SUPFAM" id="SSF50692">
    <property type="entry name" value="ADC-like"/>
    <property type="match status" value="1"/>
</dbReference>
<comment type="caution">
    <text evidence="12">The sequence shown here is derived from an EMBL/GenBank/DDBJ whole genome shotgun (WGS) entry which is preliminary data.</text>
</comment>
<dbReference type="PIRSF" id="PIRSF000144">
    <property type="entry name" value="CbbBc"/>
    <property type="match status" value="1"/>
</dbReference>
<dbReference type="PATRIC" id="fig|28092.6.peg.1706"/>
<evidence type="ECO:0000256" key="9">
    <source>
        <dbReference type="ARBA" id="ARBA00023014"/>
    </source>
</evidence>
<dbReference type="STRING" id="28092.WM40_07220"/>
<evidence type="ECO:0000313" key="13">
    <source>
        <dbReference type="Proteomes" id="UP000033618"/>
    </source>
</evidence>
<dbReference type="GO" id="GO:0008863">
    <property type="term" value="F:formate dehydrogenase (NAD+) activity"/>
    <property type="evidence" value="ECO:0007669"/>
    <property type="project" value="InterPro"/>
</dbReference>
<keyword evidence="9" id="KW-0411">Iron-sulfur</keyword>
<accession>A0A0F5K322</accession>
<keyword evidence="13" id="KW-1185">Reference proteome</keyword>
<dbReference type="PANTHER" id="PTHR43105:SF4">
    <property type="entry name" value="PROTEIN YDEP"/>
    <property type="match status" value="1"/>
</dbReference>
<evidence type="ECO:0000259" key="10">
    <source>
        <dbReference type="Pfam" id="PF00384"/>
    </source>
</evidence>
<dbReference type="Pfam" id="PF01568">
    <property type="entry name" value="Molydop_binding"/>
    <property type="match status" value="1"/>
</dbReference>
<feature type="domain" description="Molybdopterin oxidoreductase" evidence="10">
    <location>
        <begin position="116"/>
        <end position="497"/>
    </location>
</feature>
<feature type="domain" description="Molybdopterin dinucleotide-binding" evidence="11">
    <location>
        <begin position="654"/>
        <end position="724"/>
    </location>
</feature>
<dbReference type="GO" id="GO:0030151">
    <property type="term" value="F:molybdenum ion binding"/>
    <property type="evidence" value="ECO:0007669"/>
    <property type="project" value="InterPro"/>
</dbReference>
<name>A0A0F5K322_9BURK</name>
<keyword evidence="6" id="KW-0479">Metal-binding</keyword>
<evidence type="ECO:0000256" key="4">
    <source>
        <dbReference type="ARBA" id="ARBA00022485"/>
    </source>
</evidence>
<dbReference type="InterPro" id="IPR006657">
    <property type="entry name" value="MoPterin_dinucl-bd_dom"/>
</dbReference>
<dbReference type="Proteomes" id="UP000033618">
    <property type="component" value="Unassembled WGS sequence"/>
</dbReference>
<sequence length="773" mass="84958">MTIDQPDVSRDASANGVTKAGGWGSMKAVAQILRQERVLVRGARVLMKQNKLDGFQCVSCSWAKPSDPHVAEFCENGAKATAWEITDRRATPALFAEHTCADLEQWRDMALEEAGRLTQPMRWDPATDKYVAVSWESAFEEIGRELRAIAPNEAVFYASGRASLETSYMYQLFARMYGTNNLPDSSNMCHETTSVALPPVIGVPVGTVALDDFEKTDCVLYFGHNVGTNAPRMLHPLQDARKRGVPLIAFNPVREPGLMRFVNPQSPMEMLVPGMDTRISSQYIQLKIGGDAAVILGMCKVIIEADDTAIRDGGERLIDTDFIQLHTHGFEAFSAQARAANWDEIVHRSGVTRAEIEKAAHTYMHARTAMAFYGMGLTQHRKGVDTIQLLVNLLLLRGNIGKPGAGICPVRGHSNVQGQRTVGITEKPELAPLDVLAKQYDFAPPRDKGMDTVATCQAALDGRLKAFIMLGGNFVRAIPDTTRMEAAWKKLRLTVNIVTKLNRSCLMHGEVSYILPCLGRIEIDRQESGEQAVSIEDSTGCFHGSRGMVEPASEYLLSEPAIVAGMAKATLGRQTVDWDKWVGDYGLVRDAIAKTFPTIFGDFNKRLWQPGVFQRPLPARERVWKTPNGKANFTVVSQLAADPDLPALADPSILQLMTTRGDSQFNTTIYGLDDRFRGVHGTREVLLMHEADIAARGLIPGDRVAVETVAGDNVIRRVTGLSVRAFDIPLGCAAGYYPELNALLPLWHHAERSHVPAAKSISVRVLKDEVTAD</sequence>
<reference evidence="12 13" key="1">
    <citation type="submission" date="2015-03" db="EMBL/GenBank/DDBJ databases">
        <title>Draft Genome Sequence of Burkholderia andropogonis type strain ICMP2807, isolated from Sorghum bicolor.</title>
        <authorList>
            <person name="Lopes-Santos L."/>
            <person name="Castro D.B."/>
            <person name="Ottoboni L.M."/>
            <person name="Park D."/>
            <person name="Weirc B.S."/>
            <person name="Destefano S.A."/>
        </authorList>
    </citation>
    <scope>NUCLEOTIDE SEQUENCE [LARGE SCALE GENOMIC DNA]</scope>
    <source>
        <strain evidence="12 13">ICMP2807</strain>
    </source>
</reference>
<gene>
    <name evidence="12" type="ORF">WM40_07220</name>
</gene>
<dbReference type="Gene3D" id="3.40.50.740">
    <property type="match status" value="1"/>
</dbReference>
<protein>
    <submittedName>
        <fullName evidence="12">Formate dehydrogenase</fullName>
    </submittedName>
</protein>
<dbReference type="Pfam" id="PF00384">
    <property type="entry name" value="Molybdopterin"/>
    <property type="match status" value="1"/>
</dbReference>
<evidence type="ECO:0000256" key="1">
    <source>
        <dbReference type="ARBA" id="ARBA00001942"/>
    </source>
</evidence>
<keyword evidence="8" id="KW-0408">Iron</keyword>
<comment type="similarity">
    <text evidence="3">Belongs to the prokaryotic molybdopterin-containing oxidoreductase family.</text>
</comment>
<keyword evidence="5" id="KW-0500">Molybdenum</keyword>
<comment type="cofactor">
    <cofactor evidence="1">
        <name>Mo-bis(molybdopterin guanine dinucleotide)</name>
        <dbReference type="ChEBI" id="CHEBI:60539"/>
    </cofactor>
</comment>
<evidence type="ECO:0000313" key="12">
    <source>
        <dbReference type="EMBL" id="KKB64335.1"/>
    </source>
</evidence>
<dbReference type="GO" id="GO:0051539">
    <property type="term" value="F:4 iron, 4 sulfur cluster binding"/>
    <property type="evidence" value="ECO:0007669"/>
    <property type="project" value="UniProtKB-KW"/>
</dbReference>
<dbReference type="RefSeq" id="WP_046152580.1">
    <property type="nucleotide sequence ID" value="NZ_CADFGU010000003.1"/>
</dbReference>
<evidence type="ECO:0000256" key="7">
    <source>
        <dbReference type="ARBA" id="ARBA00023002"/>
    </source>
</evidence>
<dbReference type="EMBL" id="LAQU01000005">
    <property type="protein sequence ID" value="KKB64335.1"/>
    <property type="molecule type" value="Genomic_DNA"/>
</dbReference>
<proteinExistence type="inferred from homology"/>
<comment type="cofactor">
    <cofactor evidence="2">
        <name>[4Fe-4S] cluster</name>
        <dbReference type="ChEBI" id="CHEBI:49883"/>
    </cofactor>
</comment>
<dbReference type="GO" id="GO:0045333">
    <property type="term" value="P:cellular respiration"/>
    <property type="evidence" value="ECO:0007669"/>
    <property type="project" value="UniProtKB-ARBA"/>
</dbReference>
<dbReference type="SUPFAM" id="SSF53706">
    <property type="entry name" value="Formate dehydrogenase/DMSO reductase, domains 1-3"/>
    <property type="match status" value="1"/>
</dbReference>
<keyword evidence="7" id="KW-0560">Oxidoreductase</keyword>
<dbReference type="InterPro" id="IPR006656">
    <property type="entry name" value="Mopterin_OxRdtase"/>
</dbReference>
<evidence type="ECO:0000256" key="8">
    <source>
        <dbReference type="ARBA" id="ARBA00023004"/>
    </source>
</evidence>
<dbReference type="InterPro" id="IPR037951">
    <property type="entry name" value="MopB_CT_YdeP"/>
</dbReference>
<dbReference type="InterPro" id="IPR050123">
    <property type="entry name" value="Prok_molybdopt-oxidoreductase"/>
</dbReference>
<keyword evidence="4" id="KW-0004">4Fe-4S</keyword>
<dbReference type="InterPro" id="IPR009010">
    <property type="entry name" value="Asp_de-COase-like_dom_sf"/>
</dbReference>